<dbReference type="GO" id="GO:0003723">
    <property type="term" value="F:RNA binding"/>
    <property type="evidence" value="ECO:0007669"/>
    <property type="project" value="UniProtKB-KW"/>
</dbReference>
<evidence type="ECO:0000256" key="2">
    <source>
        <dbReference type="ARBA" id="ARBA00022679"/>
    </source>
</evidence>
<dbReference type="RefSeq" id="WP_164698232.1">
    <property type="nucleotide sequence ID" value="NZ_JAAIKB010000031.1"/>
</dbReference>
<name>A0A6M1LWP5_9PROT</name>
<sequence length="208" mass="22842">MSVETIADSALRDASHARDDLLFFRSWMRNPLQAGAFKPSSPDLARAMASRIDPAQPGPVVELGPGTGAITRALVERGVDPARLVLVEADPTFCALLRQRWPEATVLQADAWTAPDLVRGLDRPASAIVAGLPLLIRPPAQRLRLVMDSLRHARPGAPFVQFTYFIRSPVPAPRPGLRAAGSGMVWRNLWPARVWTYRLPRDVVGMGW</sequence>
<dbReference type="InterPro" id="IPR001737">
    <property type="entry name" value="KsgA/Erm"/>
</dbReference>
<accession>A0A6M1LWP5</accession>
<comment type="caution">
    <text evidence="5">The sequence shown here is derived from an EMBL/GenBank/DDBJ whole genome shotgun (WGS) entry which is preliminary data.</text>
</comment>
<keyword evidence="3" id="KW-0949">S-adenosyl-L-methionine</keyword>
<organism evidence="5 6">
    <name type="scientific">Falsiroseomonas algicola</name>
    <dbReference type="NCBI Taxonomy" id="2716930"/>
    <lineage>
        <taxon>Bacteria</taxon>
        <taxon>Pseudomonadati</taxon>
        <taxon>Pseudomonadota</taxon>
        <taxon>Alphaproteobacteria</taxon>
        <taxon>Acetobacterales</taxon>
        <taxon>Roseomonadaceae</taxon>
        <taxon>Falsiroseomonas</taxon>
    </lineage>
</organism>
<dbReference type="Gene3D" id="3.40.50.150">
    <property type="entry name" value="Vaccinia Virus protein VP39"/>
    <property type="match status" value="1"/>
</dbReference>
<dbReference type="PROSITE" id="PS01131">
    <property type="entry name" value="RRNA_A_DIMETH"/>
    <property type="match status" value="1"/>
</dbReference>
<gene>
    <name evidence="5" type="ORF">G3576_30320</name>
</gene>
<dbReference type="Pfam" id="PF00398">
    <property type="entry name" value="RrnaAD"/>
    <property type="match status" value="1"/>
</dbReference>
<dbReference type="SUPFAM" id="SSF53335">
    <property type="entry name" value="S-adenosyl-L-methionine-dependent methyltransferases"/>
    <property type="match status" value="1"/>
</dbReference>
<dbReference type="AlphaFoldDB" id="A0A6M1LWP5"/>
<evidence type="ECO:0000256" key="3">
    <source>
        <dbReference type="ARBA" id="ARBA00022691"/>
    </source>
</evidence>
<dbReference type="EMBL" id="JAAIKB010000031">
    <property type="protein sequence ID" value="NGM24323.1"/>
    <property type="molecule type" value="Genomic_DNA"/>
</dbReference>
<proteinExistence type="predicted"/>
<dbReference type="GO" id="GO:0000179">
    <property type="term" value="F:rRNA (adenine-N6,N6-)-dimethyltransferase activity"/>
    <property type="evidence" value="ECO:0007669"/>
    <property type="project" value="InterPro"/>
</dbReference>
<evidence type="ECO:0000313" key="6">
    <source>
        <dbReference type="Proteomes" id="UP000475385"/>
    </source>
</evidence>
<keyword evidence="6" id="KW-1185">Reference proteome</keyword>
<dbReference type="PANTHER" id="PTHR11727:SF14">
    <property type="entry name" value="BLL8166 PROTEIN"/>
    <property type="match status" value="1"/>
</dbReference>
<keyword evidence="4" id="KW-0694">RNA-binding</keyword>
<evidence type="ECO:0000256" key="4">
    <source>
        <dbReference type="ARBA" id="ARBA00022884"/>
    </source>
</evidence>
<protein>
    <submittedName>
        <fullName evidence="5">Methyltransferase</fullName>
    </submittedName>
</protein>
<dbReference type="InterPro" id="IPR020596">
    <property type="entry name" value="rRNA_Ade_Mease_Trfase_CS"/>
</dbReference>
<keyword evidence="2" id="KW-0808">Transferase</keyword>
<dbReference type="InterPro" id="IPR029063">
    <property type="entry name" value="SAM-dependent_MTases_sf"/>
</dbReference>
<evidence type="ECO:0000313" key="5">
    <source>
        <dbReference type="EMBL" id="NGM24323.1"/>
    </source>
</evidence>
<dbReference type="CDD" id="cd02440">
    <property type="entry name" value="AdoMet_MTases"/>
    <property type="match status" value="1"/>
</dbReference>
<dbReference type="Proteomes" id="UP000475385">
    <property type="component" value="Unassembled WGS sequence"/>
</dbReference>
<evidence type="ECO:0000256" key="1">
    <source>
        <dbReference type="ARBA" id="ARBA00022603"/>
    </source>
</evidence>
<reference evidence="5 6" key="1">
    <citation type="submission" date="2020-02" db="EMBL/GenBank/DDBJ databases">
        <authorList>
            <person name="Kim H.M."/>
            <person name="Jeon C.O."/>
        </authorList>
    </citation>
    <scope>NUCLEOTIDE SEQUENCE [LARGE SCALE GENOMIC DNA]</scope>
    <source>
        <strain evidence="5 6">PeD5</strain>
    </source>
</reference>
<keyword evidence="1 5" id="KW-0489">Methyltransferase</keyword>
<reference evidence="5 6" key="2">
    <citation type="submission" date="2020-03" db="EMBL/GenBank/DDBJ databases">
        <title>Roseomonas stagni sp. nov., isolated from pond water in Japan.</title>
        <authorList>
            <person name="Furuhata K."/>
            <person name="Miyamoto H."/>
            <person name="Goto K."/>
        </authorList>
    </citation>
    <scope>NUCLEOTIDE SEQUENCE [LARGE SCALE GENOMIC DNA]</scope>
    <source>
        <strain evidence="5 6">PeD5</strain>
    </source>
</reference>
<dbReference type="PANTHER" id="PTHR11727">
    <property type="entry name" value="DIMETHYLADENOSINE TRANSFERASE"/>
    <property type="match status" value="1"/>
</dbReference>